<dbReference type="WBParaSite" id="jg2511">
    <property type="protein sequence ID" value="jg2511"/>
    <property type="gene ID" value="jg2511"/>
</dbReference>
<dbReference type="Proteomes" id="UP000887574">
    <property type="component" value="Unplaced"/>
</dbReference>
<evidence type="ECO:0000313" key="1">
    <source>
        <dbReference type="Proteomes" id="UP000887574"/>
    </source>
</evidence>
<accession>A0A915E2B1</accession>
<name>A0A915E2B1_9BILA</name>
<sequence length="76" mass="8747">MVVILYNLMETKDFQMNTHGAYDSPASMSRGVCLPSGVYDERAEMDKYKYSMDELQNRLANIEQLLTTCVEGKCLW</sequence>
<evidence type="ECO:0000313" key="2">
    <source>
        <dbReference type="WBParaSite" id="jg2511"/>
    </source>
</evidence>
<keyword evidence="1" id="KW-1185">Reference proteome</keyword>
<protein>
    <submittedName>
        <fullName evidence="2">Uncharacterized protein</fullName>
    </submittedName>
</protein>
<reference evidence="2" key="1">
    <citation type="submission" date="2022-11" db="UniProtKB">
        <authorList>
            <consortium name="WormBaseParasite"/>
        </authorList>
    </citation>
    <scope>IDENTIFICATION</scope>
</reference>
<proteinExistence type="predicted"/>
<organism evidence="1 2">
    <name type="scientific">Ditylenchus dipsaci</name>
    <dbReference type="NCBI Taxonomy" id="166011"/>
    <lineage>
        <taxon>Eukaryota</taxon>
        <taxon>Metazoa</taxon>
        <taxon>Ecdysozoa</taxon>
        <taxon>Nematoda</taxon>
        <taxon>Chromadorea</taxon>
        <taxon>Rhabditida</taxon>
        <taxon>Tylenchina</taxon>
        <taxon>Tylenchomorpha</taxon>
        <taxon>Sphaerularioidea</taxon>
        <taxon>Anguinidae</taxon>
        <taxon>Anguininae</taxon>
        <taxon>Ditylenchus</taxon>
    </lineage>
</organism>
<dbReference type="AlphaFoldDB" id="A0A915E2B1"/>